<name>A0ACB8VFJ4_9TELE</name>
<feature type="non-terminal residue" evidence="1">
    <location>
        <position position="1475"/>
    </location>
</feature>
<proteinExistence type="predicted"/>
<comment type="caution">
    <text evidence="1">The sequence shown here is derived from an EMBL/GenBank/DDBJ whole genome shotgun (WGS) entry which is preliminary data.</text>
</comment>
<gene>
    <name evidence="1" type="ORF">L3Q82_018499</name>
</gene>
<dbReference type="EMBL" id="CM041552">
    <property type="protein sequence ID" value="KAI3354386.1"/>
    <property type="molecule type" value="Genomic_DNA"/>
</dbReference>
<protein>
    <submittedName>
        <fullName evidence="1">Uncharacterized protein</fullName>
    </submittedName>
</protein>
<evidence type="ECO:0000313" key="1">
    <source>
        <dbReference type="EMBL" id="KAI3354386.1"/>
    </source>
</evidence>
<organism evidence="1 2">
    <name type="scientific">Scortum barcoo</name>
    <name type="common">barcoo grunter</name>
    <dbReference type="NCBI Taxonomy" id="214431"/>
    <lineage>
        <taxon>Eukaryota</taxon>
        <taxon>Metazoa</taxon>
        <taxon>Chordata</taxon>
        <taxon>Craniata</taxon>
        <taxon>Vertebrata</taxon>
        <taxon>Euteleostomi</taxon>
        <taxon>Actinopterygii</taxon>
        <taxon>Neopterygii</taxon>
        <taxon>Teleostei</taxon>
        <taxon>Neoteleostei</taxon>
        <taxon>Acanthomorphata</taxon>
        <taxon>Eupercaria</taxon>
        <taxon>Centrarchiformes</taxon>
        <taxon>Terapontoidei</taxon>
        <taxon>Terapontidae</taxon>
        <taxon>Scortum</taxon>
    </lineage>
</organism>
<evidence type="ECO:0000313" key="2">
    <source>
        <dbReference type="Proteomes" id="UP000831701"/>
    </source>
</evidence>
<accession>A0ACB8VFJ4</accession>
<reference evidence="1" key="1">
    <citation type="submission" date="2022-04" db="EMBL/GenBank/DDBJ databases">
        <title>Jade perch genome.</title>
        <authorList>
            <person name="Chao B."/>
        </authorList>
    </citation>
    <scope>NUCLEOTIDE SEQUENCE</scope>
    <source>
        <strain evidence="1">CB-2022</strain>
    </source>
</reference>
<dbReference type="Proteomes" id="UP000831701">
    <property type="component" value="Chromosome 22"/>
</dbReference>
<sequence>MDGRVLVVFLSLWSSGLWALNSPIMQLFNDSGVSFYLLTSCFCLSPESVRLVNETNLCSGRLEVKSNQSNQSWSSVCEDDFDLQDAEVVCRELGCGAPSVLQGGLYGEVEAPMWTKEFQCEGNESALLDCRSSVRNTCSSGKAVGLTCSESVRLVNGSNLCSGGLEVKSNQSWSSVCEDDFDLQDAEVVCRELGCGVPLGLQGGLYGEVEAPMWTKEFQCEGHESALLDCRRSGSGRKTCFPGKAVGLTCSDGDDIRLVGGQNHCTGRLELNHDGHWKAVDDLDFVWNLKVAAIMCRWLGCGSSVSTGKTKEPSEQSVWWIDLSCVESKSVLRECVTTSEKHSDFSLELTCLESVRLVNGSNLCSGGLEVKSNQSWSSVCEDDFDLQDAEVVCRELGCGPPSVLQGGLYGEVETPMWTKEFQCEGNESALLDCRRSDSERNNCSPGKAVGLICSETTRLVGEASRCAGTLEVRYHKEWRPVVDWDSKWSLKSAAAVCRQLDCGSAVSTEMTENPSNRFVWWIRSSCVQTASALRDCVILTSDINDDYTGLKVICSGLLTQPDISASPSTAEVSEAEQLQSLQVGIGSNFTITCSVEPQYQGGSFQLISPTFDTSQNYILPAVNHSAHFLCSAANPTHQGKYSCVYHVYVFSHNFSAESQPLYVTVSGPQRGENYAFKEDGDFKLSNKTGLDNLSNPMVKSHILVKDDTKILSDCPCVLPSPESVRLVNGTNLCSGRLEVKSNHSNQYNQSNQSNQQWSSVCEDDFDLQDAEVVCRELGCGAPSVLQGGLYGEVEDPLWTKEFQCEGHESALLDCRSLDSKNNTCLHDKAVRLICSEPNNVQLMGGSSHCAGELEVRQHGKWEKTVDEGNQWNLKTADVVCRQLDCGSAVSTGWRLNSVYTSAWSIGSSCLQSGSTVKECISTGPKSFLINLEVNCSDSVRLVNGESLCSGRLKVKSNQQWSSVCEDDFDLQDAEVVCRELGCGAPLIFQGGLYGEMEAPLRSKEFQCEGHESTLLDCRSSDSERNTCSPGKAVGLTCSEPDDIKLGGGASPCVGRLEMRYKGDWRPVDADSEKWDMMTASAVCRQLDCGSALSTRRHDLYHEDGWIITSSCDHPASAIRECVLPRPDFWNDYPLSSLEVTCSGNGNESVSPGASLDVLIWSSGPLDLLSTTQTQIMSPPGQLQVSLICLSPESVRLVKGTSLCSGRLEVKSNQSNRSWSSVCEDDFDLQDAEVVCRELGCGPPSVLQGGLYGEVEAPMWTKEFQCEGNESALLDCRRSESARKICSLGKAVGLTCSEPDNVRLVGGGSRCDGMLEMKQHGEWRPPQSFISHCPDFLTQPNISFSTYIDGAKQEGLQVLMGSNFTISCSIQSQYPGGFFQLILTTSAMLHNYTQPAGNHSADFLFSEADHTLQGDYRCVYHIHVFSQNFSSESRALYISISGHQRAVQKNGELKRREARTQSEVHILTDFSVKSEK</sequence>
<keyword evidence="2" id="KW-1185">Reference proteome</keyword>